<evidence type="ECO:0000256" key="1">
    <source>
        <dbReference type="SAM" id="SignalP"/>
    </source>
</evidence>
<sequence>MFHHPLMRCCGLLALAFPTGTLAGNSATLLQAAPAFGTQGNEALIDQGAGTGNSAGTRLAPLSQTGSNNDLSIIQAGTGNRAGTGDSVSGQIAQRSDAGAGPRANLLALEQMNGANLLRSALQVTAGGADVPVNMLKLTQKGANRIGHAEQRSVLNVAGNIATLVQDGARNRVRRLFQESRGSGTAPNEIDATFIGSWNGRDAFAGAALMPDAPNAGLVQRGSGNRLELFVDGDRAAFGTRQIGTDNEARITAAGHDLSLASVQLGDQNRIELQIDGTASTLGLLQDGSRNRIGGHLSHPDLFAELTQVGRGNAVDLDVTQTGNRIVTEQRGPRNHVDITQATANNTVNVTQLAGGNSVTVLQ</sequence>
<dbReference type="RefSeq" id="WP_159965188.1">
    <property type="nucleotide sequence ID" value="NZ_APKE01000019.1"/>
</dbReference>
<protein>
    <submittedName>
        <fullName evidence="2">Curlin minor subunit CsgB</fullName>
    </submittedName>
</protein>
<dbReference type="EMBL" id="APKE01000019">
    <property type="protein sequence ID" value="KAF0676061.1"/>
    <property type="molecule type" value="Genomic_DNA"/>
</dbReference>
<dbReference type="AlphaFoldDB" id="A0A921NVI0"/>
<evidence type="ECO:0000313" key="3">
    <source>
        <dbReference type="Proteomes" id="UP000698242"/>
    </source>
</evidence>
<accession>A0A921NVI0</accession>
<dbReference type="Proteomes" id="UP000698242">
    <property type="component" value="Unassembled WGS sequence"/>
</dbReference>
<reference evidence="2" key="1">
    <citation type="submission" date="2013-03" db="EMBL/GenBank/DDBJ databases">
        <title>Genome Sequence of the Profundibacterium mesophilum strain KAUST100406-0324T from Red Sea, a novel genus in the family Rhodobacteraceae.</title>
        <authorList>
            <person name="Essack M."/>
            <person name="Alam I."/>
            <person name="Lafi F."/>
            <person name="Alawi W."/>
            <person name="Kamanu F."/>
            <person name="Al-Suwailem A."/>
            <person name="Lee O.O."/>
            <person name="Xu Y."/>
            <person name="Bajic V."/>
            <person name="Qian P.-Y."/>
            <person name="Archer J."/>
        </authorList>
    </citation>
    <scope>NUCLEOTIDE SEQUENCE</scope>
    <source>
        <strain evidence="2">KAUST100406-0324</strain>
    </source>
</reference>
<organism evidence="2 3">
    <name type="scientific">Profundibacterium mesophilum KAUST100406-0324</name>
    <dbReference type="NCBI Taxonomy" id="1037889"/>
    <lineage>
        <taxon>Bacteria</taxon>
        <taxon>Pseudomonadati</taxon>
        <taxon>Pseudomonadota</taxon>
        <taxon>Alphaproteobacteria</taxon>
        <taxon>Rhodobacterales</taxon>
        <taxon>Roseobacteraceae</taxon>
        <taxon>Profundibacterium</taxon>
    </lineage>
</organism>
<proteinExistence type="predicted"/>
<comment type="caution">
    <text evidence="2">The sequence shown here is derived from an EMBL/GenBank/DDBJ whole genome shotgun (WGS) entry which is preliminary data.</text>
</comment>
<dbReference type="OrthoDB" id="7817250at2"/>
<keyword evidence="1" id="KW-0732">Signal</keyword>
<gene>
    <name evidence="2" type="ORF">PMES_01625</name>
</gene>
<feature type="chain" id="PRO_5038013969" evidence="1">
    <location>
        <begin position="24"/>
        <end position="363"/>
    </location>
</feature>
<keyword evidence="3" id="KW-1185">Reference proteome</keyword>
<name>A0A921NVI0_9RHOB</name>
<evidence type="ECO:0000313" key="2">
    <source>
        <dbReference type="EMBL" id="KAF0676061.1"/>
    </source>
</evidence>
<feature type="signal peptide" evidence="1">
    <location>
        <begin position="1"/>
        <end position="23"/>
    </location>
</feature>